<keyword evidence="8" id="KW-1185">Reference proteome</keyword>
<feature type="transmembrane region" description="Helical" evidence="6">
    <location>
        <begin position="141"/>
        <end position="166"/>
    </location>
</feature>
<feature type="transmembrane region" description="Helical" evidence="6">
    <location>
        <begin position="6"/>
        <end position="27"/>
    </location>
</feature>
<comment type="caution">
    <text evidence="7">The sequence shown here is derived from an EMBL/GenBank/DDBJ whole genome shotgun (WGS) entry which is preliminary data.</text>
</comment>
<evidence type="ECO:0000256" key="5">
    <source>
        <dbReference type="ARBA" id="ARBA00023136"/>
    </source>
</evidence>
<evidence type="ECO:0000313" key="7">
    <source>
        <dbReference type="EMBL" id="OYD48110.1"/>
    </source>
</evidence>
<gene>
    <name evidence="7" type="ORF">CBY09_21425</name>
</gene>
<dbReference type="PANTHER" id="PTHR30086">
    <property type="entry name" value="ARGININE EXPORTER PROTEIN ARGO"/>
    <property type="match status" value="1"/>
</dbReference>
<evidence type="ECO:0000256" key="2">
    <source>
        <dbReference type="ARBA" id="ARBA00022475"/>
    </source>
</evidence>
<dbReference type="GO" id="GO:0015171">
    <property type="term" value="F:amino acid transmembrane transporter activity"/>
    <property type="evidence" value="ECO:0007669"/>
    <property type="project" value="TreeGrafter"/>
</dbReference>
<dbReference type="EMBL" id="NOIG01000013">
    <property type="protein sequence ID" value="OYD48110.1"/>
    <property type="molecule type" value="Genomic_DNA"/>
</dbReference>
<accession>A0A235EGK4</accession>
<keyword evidence="3 6" id="KW-0812">Transmembrane</keyword>
<feature type="transmembrane region" description="Helical" evidence="6">
    <location>
        <begin position="39"/>
        <end position="62"/>
    </location>
</feature>
<evidence type="ECO:0000256" key="4">
    <source>
        <dbReference type="ARBA" id="ARBA00022989"/>
    </source>
</evidence>
<dbReference type="PANTHER" id="PTHR30086:SF20">
    <property type="entry name" value="ARGININE EXPORTER PROTEIN ARGO-RELATED"/>
    <property type="match status" value="1"/>
</dbReference>
<name>A0A235EGK4_9BURK</name>
<dbReference type="Pfam" id="PF01810">
    <property type="entry name" value="LysE"/>
    <property type="match status" value="1"/>
</dbReference>
<dbReference type="OrthoDB" id="581870at2"/>
<sequence>MLATLLAITLLHWIVLVTPGANVLVVVSMAASGQHKAAAGVTTVAGIWSALAVMGVGAIFLALPTLRVLVQCAGGLYLFYVAVRLWRSQQIDATTGTADRVSPLAAFRMGFLTNILNPKSALFFGSVFATALPPNPSAELLAASVALVFVNALVWHLFLAFAFAATPIQNAYACQRQRLNKVASVLVGFFGVRLLVTACQNRN</sequence>
<evidence type="ECO:0000313" key="8">
    <source>
        <dbReference type="Proteomes" id="UP000215441"/>
    </source>
</evidence>
<dbReference type="RefSeq" id="WP_094291599.1">
    <property type="nucleotide sequence ID" value="NZ_NOIG01000013.1"/>
</dbReference>
<protein>
    <recommendedName>
        <fullName evidence="9">Lysine transporter LysE</fullName>
    </recommendedName>
</protein>
<reference evidence="7 8" key="1">
    <citation type="submission" date="2017-07" db="EMBL/GenBank/DDBJ databases">
        <title>Acidovorax KNDSW TSA 6 genome sequence and assembly.</title>
        <authorList>
            <person name="Mayilraj S."/>
        </authorList>
    </citation>
    <scope>NUCLEOTIDE SEQUENCE [LARGE SCALE GENOMIC DNA]</scope>
    <source>
        <strain evidence="7 8">KNDSW-TSA6</strain>
    </source>
</reference>
<evidence type="ECO:0000256" key="1">
    <source>
        <dbReference type="ARBA" id="ARBA00004651"/>
    </source>
</evidence>
<evidence type="ECO:0008006" key="9">
    <source>
        <dbReference type="Google" id="ProtNLM"/>
    </source>
</evidence>
<keyword evidence="2" id="KW-1003">Cell membrane</keyword>
<feature type="transmembrane region" description="Helical" evidence="6">
    <location>
        <begin position="68"/>
        <end position="86"/>
    </location>
</feature>
<evidence type="ECO:0000256" key="3">
    <source>
        <dbReference type="ARBA" id="ARBA00022692"/>
    </source>
</evidence>
<organism evidence="7 8">
    <name type="scientific">Acidovorax kalamii</name>
    <dbReference type="NCBI Taxonomy" id="2004485"/>
    <lineage>
        <taxon>Bacteria</taxon>
        <taxon>Pseudomonadati</taxon>
        <taxon>Pseudomonadota</taxon>
        <taxon>Betaproteobacteria</taxon>
        <taxon>Burkholderiales</taxon>
        <taxon>Comamonadaceae</taxon>
        <taxon>Acidovorax</taxon>
    </lineage>
</organism>
<dbReference type="GO" id="GO:0005886">
    <property type="term" value="C:plasma membrane"/>
    <property type="evidence" value="ECO:0007669"/>
    <property type="project" value="UniProtKB-SubCell"/>
</dbReference>
<keyword evidence="5 6" id="KW-0472">Membrane</keyword>
<dbReference type="Proteomes" id="UP000215441">
    <property type="component" value="Unassembled WGS sequence"/>
</dbReference>
<feature type="transmembrane region" description="Helical" evidence="6">
    <location>
        <begin position="107"/>
        <end position="129"/>
    </location>
</feature>
<dbReference type="AlphaFoldDB" id="A0A235EGK4"/>
<evidence type="ECO:0000256" key="6">
    <source>
        <dbReference type="SAM" id="Phobius"/>
    </source>
</evidence>
<keyword evidence="4 6" id="KW-1133">Transmembrane helix</keyword>
<dbReference type="InterPro" id="IPR001123">
    <property type="entry name" value="LeuE-type"/>
</dbReference>
<comment type="subcellular location">
    <subcellularLocation>
        <location evidence="1">Cell membrane</location>
        <topology evidence="1">Multi-pass membrane protein</topology>
    </subcellularLocation>
</comment>
<proteinExistence type="predicted"/>